<name>A0A1E8Q1Y7_9MYCO</name>
<organism evidence="2 3">
    <name type="scientific">Mycolicibacterium grossiae</name>
    <dbReference type="NCBI Taxonomy" id="1552759"/>
    <lineage>
        <taxon>Bacteria</taxon>
        <taxon>Bacillati</taxon>
        <taxon>Actinomycetota</taxon>
        <taxon>Actinomycetes</taxon>
        <taxon>Mycobacteriales</taxon>
        <taxon>Mycobacteriaceae</taxon>
        <taxon>Mycolicibacterium</taxon>
    </lineage>
</organism>
<feature type="transmembrane region" description="Helical" evidence="1">
    <location>
        <begin position="172"/>
        <end position="190"/>
    </location>
</feature>
<dbReference type="AlphaFoldDB" id="A0A1E8Q1Y7"/>
<feature type="transmembrane region" description="Helical" evidence="1">
    <location>
        <begin position="108"/>
        <end position="129"/>
    </location>
</feature>
<protein>
    <recommendedName>
        <fullName evidence="4">O-antigen polymerase</fullName>
    </recommendedName>
</protein>
<keyword evidence="3" id="KW-1185">Reference proteome</keyword>
<feature type="transmembrane region" description="Helical" evidence="1">
    <location>
        <begin position="259"/>
        <end position="275"/>
    </location>
</feature>
<evidence type="ECO:0000313" key="3">
    <source>
        <dbReference type="Proteomes" id="UP000178953"/>
    </source>
</evidence>
<dbReference type="Proteomes" id="UP000178953">
    <property type="component" value="Unassembled WGS sequence"/>
</dbReference>
<feature type="transmembrane region" description="Helical" evidence="1">
    <location>
        <begin position="141"/>
        <end position="160"/>
    </location>
</feature>
<sequence>MDRAARGAVLGRPDAPHALTMSVSTTAPGARAAYDGGPLPASSAEGARGRDVGSWILAVAAFGVVALRQTDILPFVPLGLSPARFVLVVGACLWVLTRLFGQRSPYRLGALGAMLALYALALLSAYATQMTRPTNAPSLDALLVVDLLMILVVPFVVTVIHDVAGLVRVIKGLVAGGVVSALLALQQNVAGSGTAVHVRLPGLVDGAGIPFTIDDVFRGGMVRAQGGASHPLELACVLTMLFPLALALALSMRAAGRRWWPWAVASAVIVAGIAVTLARSGVIGLLVGLAVLAAYWPIRRTLAALAALAATITLAVLLDVPFLGSYLTIFTADSSVEQRAAVTSALPFDITPFGMYARVTGTPSPGVDVPTLDDQYLKALSETGVFGVTAYVALIGTATVLAYRAFARARNRSRTGATDPRAQLFLGVAAALAAYAVVSIFLDTAGFLQIWTLMWLLIAMAAVTRRLSAS</sequence>
<feature type="transmembrane region" description="Helical" evidence="1">
    <location>
        <begin position="384"/>
        <end position="403"/>
    </location>
</feature>
<feature type="transmembrane region" description="Helical" evidence="1">
    <location>
        <begin position="305"/>
        <end position="329"/>
    </location>
</feature>
<evidence type="ECO:0000256" key="1">
    <source>
        <dbReference type="SAM" id="Phobius"/>
    </source>
</evidence>
<evidence type="ECO:0008006" key="4">
    <source>
        <dbReference type="Google" id="ProtNLM"/>
    </source>
</evidence>
<dbReference type="PANTHER" id="PTHR37422">
    <property type="entry name" value="TEICHURONIC ACID BIOSYNTHESIS PROTEIN TUAE"/>
    <property type="match status" value="1"/>
</dbReference>
<keyword evidence="1" id="KW-0812">Transmembrane</keyword>
<reference evidence="2 3" key="1">
    <citation type="submission" date="2016-09" db="EMBL/GenBank/DDBJ databases">
        <title>genome sequence of Mycobacterium sp. 739 SCH.</title>
        <authorList>
            <person name="Greninger A.L."/>
            <person name="Qin X."/>
            <person name="Jerome K."/>
            <person name="Vora S."/>
            <person name="Quinn K."/>
        </authorList>
    </citation>
    <scope>NUCLEOTIDE SEQUENCE [LARGE SCALE GENOMIC DNA]</scope>
    <source>
        <strain evidence="2 3">SCH</strain>
    </source>
</reference>
<feature type="transmembrane region" description="Helical" evidence="1">
    <location>
        <begin position="232"/>
        <end position="252"/>
    </location>
</feature>
<feature type="transmembrane region" description="Helical" evidence="1">
    <location>
        <begin position="424"/>
        <end position="442"/>
    </location>
</feature>
<feature type="transmembrane region" description="Helical" evidence="1">
    <location>
        <begin position="281"/>
        <end position="298"/>
    </location>
</feature>
<feature type="transmembrane region" description="Helical" evidence="1">
    <location>
        <begin position="75"/>
        <end position="96"/>
    </location>
</feature>
<comment type="caution">
    <text evidence="2">The sequence shown here is derived from an EMBL/GenBank/DDBJ whole genome shotgun (WGS) entry which is preliminary data.</text>
</comment>
<gene>
    <name evidence="2" type="ORF">BEL07_16765</name>
</gene>
<dbReference type="InterPro" id="IPR051533">
    <property type="entry name" value="WaaL-like"/>
</dbReference>
<keyword evidence="1" id="KW-0472">Membrane</keyword>
<feature type="transmembrane region" description="Helical" evidence="1">
    <location>
        <begin position="52"/>
        <end position="69"/>
    </location>
</feature>
<feature type="transmembrane region" description="Helical" evidence="1">
    <location>
        <begin position="448"/>
        <end position="467"/>
    </location>
</feature>
<evidence type="ECO:0000313" key="2">
    <source>
        <dbReference type="EMBL" id="OFJ52628.1"/>
    </source>
</evidence>
<dbReference type="EMBL" id="MCHX01000037">
    <property type="protein sequence ID" value="OFJ52628.1"/>
    <property type="molecule type" value="Genomic_DNA"/>
</dbReference>
<dbReference type="PANTHER" id="PTHR37422:SF13">
    <property type="entry name" value="LIPOPOLYSACCHARIDE BIOSYNTHESIS PROTEIN PA4999-RELATED"/>
    <property type="match status" value="1"/>
</dbReference>
<keyword evidence="1" id="KW-1133">Transmembrane helix</keyword>
<proteinExistence type="predicted"/>
<accession>A0A1E8Q1Y7</accession>